<dbReference type="FunFam" id="3.40.50.300:FF:000001">
    <property type="entry name" value="ATP-dependent zinc metalloprotease FtsH"/>
    <property type="match status" value="1"/>
</dbReference>
<evidence type="ECO:0000256" key="9">
    <source>
        <dbReference type="ARBA" id="ARBA00022833"/>
    </source>
</evidence>
<dbReference type="Gene3D" id="1.10.8.60">
    <property type="match status" value="1"/>
</dbReference>
<dbReference type="Pfam" id="PF01434">
    <property type="entry name" value="Peptidase_M41"/>
    <property type="match status" value="1"/>
</dbReference>
<gene>
    <name evidence="15" type="primary">ftsH</name>
    <name evidence="19" type="ORF">C5T88_03135</name>
</gene>
<keyword evidence="7 15" id="KW-0547">Nucleotide-binding</keyword>
<evidence type="ECO:0000256" key="15">
    <source>
        <dbReference type="HAMAP-Rule" id="MF_01458"/>
    </source>
</evidence>
<keyword evidence="5 15" id="KW-0812">Transmembrane</keyword>
<evidence type="ECO:0000256" key="4">
    <source>
        <dbReference type="ARBA" id="ARBA00022670"/>
    </source>
</evidence>
<keyword evidence="10 15" id="KW-0067">ATP-binding</keyword>
<comment type="similarity">
    <text evidence="14 15">In the central section; belongs to the AAA ATPase family.</text>
</comment>
<feature type="binding site" evidence="15">
    <location>
        <position position="438"/>
    </location>
    <ligand>
        <name>Zn(2+)</name>
        <dbReference type="ChEBI" id="CHEBI:29105"/>
        <note>catalytic</note>
    </ligand>
</feature>
<dbReference type="PANTHER" id="PTHR23076">
    <property type="entry name" value="METALLOPROTEASE M41 FTSH"/>
    <property type="match status" value="1"/>
</dbReference>
<evidence type="ECO:0000256" key="5">
    <source>
        <dbReference type="ARBA" id="ARBA00022692"/>
    </source>
</evidence>
<keyword evidence="3 15" id="KW-1003">Cell membrane</keyword>
<evidence type="ECO:0000313" key="19">
    <source>
        <dbReference type="EMBL" id="AVP49547.1"/>
    </source>
</evidence>
<dbReference type="Pfam" id="PF17862">
    <property type="entry name" value="AAA_lid_3"/>
    <property type="match status" value="1"/>
</dbReference>
<dbReference type="HAMAP" id="MF_01458">
    <property type="entry name" value="FtsH"/>
    <property type="match status" value="1"/>
</dbReference>
<dbReference type="InterPro" id="IPR005936">
    <property type="entry name" value="FtsH"/>
</dbReference>
<feature type="region of interest" description="Disordered" evidence="17">
    <location>
        <begin position="648"/>
        <end position="723"/>
    </location>
</feature>
<dbReference type="GO" id="GO:0006508">
    <property type="term" value="P:proteolysis"/>
    <property type="evidence" value="ECO:0007669"/>
    <property type="project" value="UniProtKB-KW"/>
</dbReference>
<sequence length="723" mass="79573">MKEKQKTSWWFWLVLVIILAIIITSIVLTLQGSSETRNVTWLNNFIVDGNTAKLKGVKVNLSINGYMNIAGIYQNAAGNWIKFSIGAPQSLLNTNPFAQFAELSRYLNGNAVISTQTSNWMGIVMSLLPILFMIIIFTVMYKSMTKGGGMGGGQGIFGMGKNRATQTKTNVKFSDVAGIEEEKSELIELVDYLKNPQKYVEAGARVPKGVLMEGPPGTGKTLLAKAVAGEAGVAFFSISGSEFEEMFVGVGASRVREMFVDAKKNAPCIIFIDEIDAVGRKRSASMGTGTSEQTLNQLLVEMDGFGTNSGVIVMAATNRSDVLDPALLRPGRFDRVIQVSLPDIREREAILKLHSRGKKIEASVDWHRVAERTPGFSGAQLENVLNEAAILMVRENKSIITILEIDEAIDRVVGGPAKKNRAMTKQDKKIVSYHESGHALIGLKLESASKVQKVTIIPRGNAGGYTIMTPKDETVFSSKKDLYAMIAGYLGGRAAEEIMFGKENVTTGAHDDLDKATNIARRMVVQFGMSSLGMTKFLTMAEESYGRLEGTYSDETASKIDKEIQKILDQAYVEAIEIINQHKDTLELLAESLNVLETITSEQIDYIDKEGKLPKEVVEAKERWAEESKKKESGDIIDIDLDDVKKEEAKFKKKSSETKVEDLSSETSEKPSKSDVVEETKKPKSPKSSAKKTSKETDEKPKKKPTSKKPSPKKTDDDEKTKK</sequence>
<feature type="domain" description="AAA+ ATPase" evidence="18">
    <location>
        <begin position="206"/>
        <end position="343"/>
    </location>
</feature>
<dbReference type="AlphaFoldDB" id="A0A2S0NKL2"/>
<feature type="binding site" evidence="15">
    <location>
        <begin position="214"/>
        <end position="221"/>
    </location>
    <ligand>
        <name>ATP</name>
        <dbReference type="ChEBI" id="CHEBI:30616"/>
    </ligand>
</feature>
<keyword evidence="13 15" id="KW-0472">Membrane</keyword>
<dbReference type="Gene3D" id="3.40.50.300">
    <property type="entry name" value="P-loop containing nucleotide triphosphate hydrolases"/>
    <property type="match status" value="1"/>
</dbReference>
<name>A0A2S0NKL2_9MOLU</name>
<evidence type="ECO:0000313" key="20">
    <source>
        <dbReference type="Proteomes" id="UP000239250"/>
    </source>
</evidence>
<feature type="transmembrane region" description="Helical" evidence="15">
    <location>
        <begin position="9"/>
        <end position="30"/>
    </location>
</feature>
<organism evidence="19 20">
    <name type="scientific">Williamsoniiplasma luminosum</name>
    <dbReference type="NCBI Taxonomy" id="214888"/>
    <lineage>
        <taxon>Bacteria</taxon>
        <taxon>Bacillati</taxon>
        <taxon>Mycoplasmatota</taxon>
        <taxon>Mollicutes</taxon>
        <taxon>Entomoplasmatales</taxon>
        <taxon>Williamsoniiplasma</taxon>
    </lineage>
</organism>
<dbReference type="PROSITE" id="PS00674">
    <property type="entry name" value="AAA"/>
    <property type="match status" value="1"/>
</dbReference>
<evidence type="ECO:0000256" key="16">
    <source>
        <dbReference type="RuleBase" id="RU003651"/>
    </source>
</evidence>
<evidence type="ECO:0000256" key="11">
    <source>
        <dbReference type="ARBA" id="ARBA00022989"/>
    </source>
</evidence>
<dbReference type="InterPro" id="IPR041569">
    <property type="entry name" value="AAA_lid_3"/>
</dbReference>
<comment type="function">
    <text evidence="15">Acts as a processive, ATP-dependent zinc metallopeptidase for both cytoplasmic and membrane proteins. Plays a role in the quality control of integral membrane proteins.</text>
</comment>
<dbReference type="GO" id="GO:0008270">
    <property type="term" value="F:zinc ion binding"/>
    <property type="evidence" value="ECO:0007669"/>
    <property type="project" value="UniProtKB-UniRule"/>
</dbReference>
<keyword evidence="4 15" id="KW-0645">Protease</keyword>
<feature type="compositionally biased region" description="Basic residues" evidence="17">
    <location>
        <begin position="702"/>
        <end position="712"/>
    </location>
</feature>
<comment type="cofactor">
    <cofactor evidence="15">
        <name>Zn(2+)</name>
        <dbReference type="ChEBI" id="CHEBI:29105"/>
    </cofactor>
    <text evidence="15">Binds 1 zinc ion per subunit.</text>
</comment>
<dbReference type="GO" id="GO:0005886">
    <property type="term" value="C:plasma membrane"/>
    <property type="evidence" value="ECO:0007669"/>
    <property type="project" value="UniProtKB-SubCell"/>
</dbReference>
<dbReference type="EMBL" id="CP027019">
    <property type="protein sequence ID" value="AVP49547.1"/>
    <property type="molecule type" value="Genomic_DNA"/>
</dbReference>
<accession>A0A2S0NKL2</accession>
<comment type="subunit">
    <text evidence="15">Homohexamer.</text>
</comment>
<evidence type="ECO:0000256" key="1">
    <source>
        <dbReference type="ARBA" id="ARBA00004370"/>
    </source>
</evidence>
<dbReference type="SUPFAM" id="SSF140990">
    <property type="entry name" value="FtsH protease domain-like"/>
    <property type="match status" value="1"/>
</dbReference>
<keyword evidence="19" id="KW-0132">Cell division</keyword>
<keyword evidence="11 15" id="KW-1133">Transmembrane helix</keyword>
<feature type="transmembrane region" description="Helical" evidence="15">
    <location>
        <begin position="120"/>
        <end position="141"/>
    </location>
</feature>
<dbReference type="CDD" id="cd19501">
    <property type="entry name" value="RecA-like_FtsH"/>
    <property type="match status" value="1"/>
</dbReference>
<proteinExistence type="inferred from homology"/>
<keyword evidence="12 15" id="KW-0482">Metalloprotease</keyword>
<dbReference type="RefSeq" id="WP_303662122.1">
    <property type="nucleotide sequence ID" value="NZ_CP027019.1"/>
</dbReference>
<protein>
    <recommendedName>
        <fullName evidence="15">ATP-dependent zinc metalloprotease FtsH</fullName>
        <ecNumber evidence="15">3.4.24.-</ecNumber>
    </recommendedName>
</protein>
<dbReference type="PANTHER" id="PTHR23076:SF97">
    <property type="entry name" value="ATP-DEPENDENT ZINC METALLOPROTEASE YME1L1"/>
    <property type="match status" value="1"/>
</dbReference>
<dbReference type="InterPro" id="IPR000642">
    <property type="entry name" value="Peptidase_M41"/>
</dbReference>
<dbReference type="InterPro" id="IPR037219">
    <property type="entry name" value="Peptidase_M41-like"/>
</dbReference>
<dbReference type="Proteomes" id="UP000239250">
    <property type="component" value="Chromosome"/>
</dbReference>
<dbReference type="InterPro" id="IPR003959">
    <property type="entry name" value="ATPase_AAA_core"/>
</dbReference>
<feature type="binding site" evidence="15">
    <location>
        <position position="512"/>
    </location>
    <ligand>
        <name>Zn(2+)</name>
        <dbReference type="ChEBI" id="CHEBI:29105"/>
        <note>catalytic</note>
    </ligand>
</feature>
<feature type="compositionally biased region" description="Basic and acidic residues" evidence="17">
    <location>
        <begin position="713"/>
        <end position="723"/>
    </location>
</feature>
<evidence type="ECO:0000256" key="12">
    <source>
        <dbReference type="ARBA" id="ARBA00023049"/>
    </source>
</evidence>
<feature type="compositionally biased region" description="Basic residues" evidence="17">
    <location>
        <begin position="683"/>
        <end position="692"/>
    </location>
</feature>
<evidence type="ECO:0000256" key="14">
    <source>
        <dbReference type="ARBA" id="ARBA00061570"/>
    </source>
</evidence>
<dbReference type="GO" id="GO:0004222">
    <property type="term" value="F:metalloendopeptidase activity"/>
    <property type="evidence" value="ECO:0007669"/>
    <property type="project" value="InterPro"/>
</dbReference>
<dbReference type="Pfam" id="PF00004">
    <property type="entry name" value="AAA"/>
    <property type="match status" value="1"/>
</dbReference>
<dbReference type="FunFam" id="1.10.8.60:FF:000001">
    <property type="entry name" value="ATP-dependent zinc metalloprotease FtsH"/>
    <property type="match status" value="1"/>
</dbReference>
<dbReference type="SUPFAM" id="SSF52540">
    <property type="entry name" value="P-loop containing nucleoside triphosphate hydrolases"/>
    <property type="match status" value="1"/>
</dbReference>
<dbReference type="InterPro" id="IPR027417">
    <property type="entry name" value="P-loop_NTPase"/>
</dbReference>
<evidence type="ECO:0000256" key="17">
    <source>
        <dbReference type="SAM" id="MobiDB-lite"/>
    </source>
</evidence>
<dbReference type="FunFam" id="1.20.58.760:FF:000001">
    <property type="entry name" value="ATP-dependent zinc metalloprotease FtsH"/>
    <property type="match status" value="1"/>
</dbReference>
<feature type="binding site" evidence="15">
    <location>
        <position position="434"/>
    </location>
    <ligand>
        <name>Zn(2+)</name>
        <dbReference type="ChEBI" id="CHEBI:29105"/>
        <note>catalytic</note>
    </ligand>
</feature>
<evidence type="ECO:0000256" key="8">
    <source>
        <dbReference type="ARBA" id="ARBA00022801"/>
    </source>
</evidence>
<dbReference type="GO" id="GO:0005524">
    <property type="term" value="F:ATP binding"/>
    <property type="evidence" value="ECO:0007669"/>
    <property type="project" value="UniProtKB-UniRule"/>
</dbReference>
<keyword evidence="9 15" id="KW-0862">Zinc</keyword>
<keyword evidence="6 15" id="KW-0479">Metal-binding</keyword>
<feature type="active site" evidence="15">
    <location>
        <position position="435"/>
    </location>
</feature>
<dbReference type="GO" id="GO:0051301">
    <property type="term" value="P:cell division"/>
    <property type="evidence" value="ECO:0007669"/>
    <property type="project" value="UniProtKB-KW"/>
</dbReference>
<dbReference type="GO" id="GO:0016887">
    <property type="term" value="F:ATP hydrolysis activity"/>
    <property type="evidence" value="ECO:0007669"/>
    <property type="project" value="UniProtKB-UniRule"/>
</dbReference>
<reference evidence="20" key="1">
    <citation type="submission" date="2018-02" db="EMBL/GenBank/DDBJ databases">
        <title>Firefly genomes illuminate parallel origins of bioluminescence in beetles.</title>
        <authorList>
            <person name="Fallon T.R."/>
            <person name="Lower S.E.S."/>
            <person name="Behringer M."/>
            <person name="Weng J.-K."/>
        </authorList>
    </citation>
    <scope>NUCLEOTIDE SEQUENCE [LARGE SCALE GENOMIC DNA]</scope>
</reference>
<evidence type="ECO:0000259" key="18">
    <source>
        <dbReference type="SMART" id="SM00382"/>
    </source>
</evidence>
<dbReference type="InterPro" id="IPR003960">
    <property type="entry name" value="ATPase_AAA_CS"/>
</dbReference>
<dbReference type="NCBIfam" id="TIGR01241">
    <property type="entry name" value="FtsH_fam"/>
    <property type="match status" value="1"/>
</dbReference>
<evidence type="ECO:0000256" key="2">
    <source>
        <dbReference type="ARBA" id="ARBA00010044"/>
    </source>
</evidence>
<keyword evidence="19" id="KW-0131">Cell cycle</keyword>
<evidence type="ECO:0000256" key="7">
    <source>
        <dbReference type="ARBA" id="ARBA00022741"/>
    </source>
</evidence>
<dbReference type="Gene3D" id="1.20.58.760">
    <property type="entry name" value="Peptidase M41"/>
    <property type="match status" value="1"/>
</dbReference>
<comment type="similarity">
    <text evidence="16">Belongs to the AAA ATPase family.</text>
</comment>
<comment type="similarity">
    <text evidence="2 15">In the C-terminal section; belongs to the peptidase M41 family.</text>
</comment>
<dbReference type="InterPro" id="IPR003593">
    <property type="entry name" value="AAA+_ATPase"/>
</dbReference>
<comment type="subcellular location">
    <subcellularLocation>
        <location evidence="15">Cell membrane</location>
        <topology evidence="15">Multi-pass membrane protein</topology>
        <orientation evidence="15">Cytoplasmic side</orientation>
    </subcellularLocation>
    <subcellularLocation>
        <location evidence="1">Membrane</location>
    </subcellularLocation>
</comment>
<dbReference type="SMART" id="SM00382">
    <property type="entry name" value="AAA"/>
    <property type="match status" value="1"/>
</dbReference>
<evidence type="ECO:0000256" key="6">
    <source>
        <dbReference type="ARBA" id="ARBA00022723"/>
    </source>
</evidence>
<evidence type="ECO:0000256" key="3">
    <source>
        <dbReference type="ARBA" id="ARBA00022475"/>
    </source>
</evidence>
<evidence type="ECO:0000256" key="13">
    <source>
        <dbReference type="ARBA" id="ARBA00023136"/>
    </source>
</evidence>
<feature type="compositionally biased region" description="Basic and acidic residues" evidence="17">
    <location>
        <begin position="648"/>
        <end position="682"/>
    </location>
</feature>
<dbReference type="EC" id="3.4.24.-" evidence="15"/>
<evidence type="ECO:0000256" key="10">
    <source>
        <dbReference type="ARBA" id="ARBA00022840"/>
    </source>
</evidence>
<dbReference type="GO" id="GO:0004176">
    <property type="term" value="F:ATP-dependent peptidase activity"/>
    <property type="evidence" value="ECO:0007669"/>
    <property type="project" value="InterPro"/>
</dbReference>
<dbReference type="GO" id="GO:0030163">
    <property type="term" value="P:protein catabolic process"/>
    <property type="evidence" value="ECO:0007669"/>
    <property type="project" value="UniProtKB-UniRule"/>
</dbReference>
<keyword evidence="8 15" id="KW-0378">Hydrolase</keyword>